<dbReference type="InterPro" id="IPR001841">
    <property type="entry name" value="Znf_RING"/>
</dbReference>
<accession>A0A9Q0ZLK3</accession>
<dbReference type="EMBL" id="JAPFFM010000010">
    <property type="protein sequence ID" value="KAJ6739110.1"/>
    <property type="molecule type" value="Genomic_DNA"/>
</dbReference>
<feature type="compositionally biased region" description="Polar residues" evidence="2">
    <location>
        <begin position="205"/>
        <end position="215"/>
    </location>
</feature>
<reference evidence="4" key="1">
    <citation type="submission" date="2022-11" db="EMBL/GenBank/DDBJ databases">
        <authorList>
            <person name="Hyden B.L."/>
            <person name="Feng K."/>
            <person name="Yates T."/>
            <person name="Jawdy S."/>
            <person name="Smart L.B."/>
            <person name="Muchero W."/>
        </authorList>
    </citation>
    <scope>NUCLEOTIDE SEQUENCE</scope>
    <source>
        <tissue evidence="4">Shoot tip</tissue>
    </source>
</reference>
<dbReference type="SUPFAM" id="SSF57850">
    <property type="entry name" value="RING/U-box"/>
    <property type="match status" value="1"/>
</dbReference>
<evidence type="ECO:0000259" key="3">
    <source>
        <dbReference type="PROSITE" id="PS50089"/>
    </source>
</evidence>
<comment type="caution">
    <text evidence="4">The sequence shown here is derived from an EMBL/GenBank/DDBJ whole genome shotgun (WGS) entry which is preliminary data.</text>
</comment>
<dbReference type="SMART" id="SM00184">
    <property type="entry name" value="RING"/>
    <property type="match status" value="1"/>
</dbReference>
<dbReference type="Gene3D" id="3.30.40.10">
    <property type="entry name" value="Zinc/RING finger domain, C3HC4 (zinc finger)"/>
    <property type="match status" value="1"/>
</dbReference>
<evidence type="ECO:0000313" key="5">
    <source>
        <dbReference type="Proteomes" id="UP001151752"/>
    </source>
</evidence>
<dbReference type="Proteomes" id="UP001151752">
    <property type="component" value="Chromosome 4"/>
</dbReference>
<name>A0A9Q0ZLK3_9ROSI</name>
<organism evidence="4 5">
    <name type="scientific">Salix koriyanagi</name>
    <dbReference type="NCBI Taxonomy" id="2511006"/>
    <lineage>
        <taxon>Eukaryota</taxon>
        <taxon>Viridiplantae</taxon>
        <taxon>Streptophyta</taxon>
        <taxon>Embryophyta</taxon>
        <taxon>Tracheophyta</taxon>
        <taxon>Spermatophyta</taxon>
        <taxon>Magnoliopsida</taxon>
        <taxon>eudicotyledons</taxon>
        <taxon>Gunneridae</taxon>
        <taxon>Pentapetalae</taxon>
        <taxon>rosids</taxon>
        <taxon>fabids</taxon>
        <taxon>Malpighiales</taxon>
        <taxon>Salicaceae</taxon>
        <taxon>Saliceae</taxon>
        <taxon>Salix</taxon>
    </lineage>
</organism>
<dbReference type="InterPro" id="IPR013083">
    <property type="entry name" value="Znf_RING/FYVE/PHD"/>
</dbReference>
<feature type="domain" description="RING-type" evidence="3">
    <location>
        <begin position="273"/>
        <end position="332"/>
    </location>
</feature>
<reference evidence="4" key="2">
    <citation type="journal article" date="2023" name="Int. J. Mol. Sci.">
        <title>De Novo Assembly and Annotation of 11 Diverse Shrub Willow (Salix) Genomes Reveals Novel Gene Organization in Sex-Linked Regions.</title>
        <authorList>
            <person name="Hyden B."/>
            <person name="Feng K."/>
            <person name="Yates T.B."/>
            <person name="Jawdy S."/>
            <person name="Cereghino C."/>
            <person name="Smart L.B."/>
            <person name="Muchero W."/>
        </authorList>
    </citation>
    <scope>NUCLEOTIDE SEQUENCE</scope>
    <source>
        <tissue evidence="4">Shoot tip</tissue>
    </source>
</reference>
<feature type="compositionally biased region" description="Polar residues" evidence="2">
    <location>
        <begin position="104"/>
        <end position="120"/>
    </location>
</feature>
<dbReference type="PANTHER" id="PTHR31150">
    <property type="entry name" value="EXPRESSED PROTEIN"/>
    <property type="match status" value="1"/>
</dbReference>
<dbReference type="PANTHER" id="PTHR31150:SF26">
    <property type="entry name" value="RING-TYPE DOMAIN-CONTAINING PROTEIN"/>
    <property type="match status" value="1"/>
</dbReference>
<evidence type="ECO:0000256" key="1">
    <source>
        <dbReference type="PROSITE-ProRule" id="PRU00175"/>
    </source>
</evidence>
<protein>
    <recommendedName>
        <fullName evidence="3">RING-type domain-containing protein</fullName>
    </recommendedName>
</protein>
<evidence type="ECO:0000256" key="2">
    <source>
        <dbReference type="SAM" id="MobiDB-lite"/>
    </source>
</evidence>
<dbReference type="PROSITE" id="PS50089">
    <property type="entry name" value="ZF_RING_2"/>
    <property type="match status" value="1"/>
</dbReference>
<keyword evidence="1" id="KW-0863">Zinc-finger</keyword>
<sequence length="506" mass="56187">MGSACCVAARDKNIVSGPGGEILHRNIRNSPTWSFRWDNRGRVAGEDTSISWFSDGITRNDGSDIKYESTNASEDGSPTESFQRHTWQKSPMSEGTTAHLRTPASDQSLSRNISMDTSLEQVKESTESTAVLNPSPEKISESLPSTSSLSTCPLPPQSHLHPASSITPRWLQHSPRHQLTKPASDAQIPGLRSSKSIPVSEERSPVSSWSNESTQGCHGASSDGWSMHAFSELMATSNRERWSYDNECLGFNHEKTRSSGRSSAFTSVDLQTCGICSKLLTEKSLWSSQKLIATNELSVVAVLICGHAYHAECLETLTPEIDKYDPACPFCTLGEKQAFKLSQKALKTEMDLKARNKKLRSRVIDSDLDGDSIMFDPLKMVEMKERVLHGESRHQKERVLLDKISEGLMFFSAVKCMMCIADVLVKILIDRKLSKISKGVFIKFLEFNKTAQLLWVQIPVLTISALSKKDCRGSGTSSSKKSFWNITICIHIHIFKLAHRSDTAKK</sequence>
<keyword evidence="1" id="KW-0862">Zinc</keyword>
<dbReference type="AlphaFoldDB" id="A0A9Q0ZLK3"/>
<feature type="compositionally biased region" description="Polar residues" evidence="2">
    <location>
        <begin position="68"/>
        <end position="96"/>
    </location>
</feature>
<feature type="compositionally biased region" description="Low complexity" evidence="2">
    <location>
        <begin position="141"/>
        <end position="152"/>
    </location>
</feature>
<keyword evidence="1" id="KW-0479">Metal-binding</keyword>
<proteinExistence type="predicted"/>
<keyword evidence="5" id="KW-1185">Reference proteome</keyword>
<feature type="region of interest" description="Disordered" evidence="2">
    <location>
        <begin position="61"/>
        <end position="215"/>
    </location>
</feature>
<gene>
    <name evidence="4" type="ORF">OIU74_003968</name>
</gene>
<dbReference type="GO" id="GO:0008270">
    <property type="term" value="F:zinc ion binding"/>
    <property type="evidence" value="ECO:0007669"/>
    <property type="project" value="UniProtKB-KW"/>
</dbReference>
<evidence type="ECO:0000313" key="4">
    <source>
        <dbReference type="EMBL" id="KAJ6739110.1"/>
    </source>
</evidence>